<evidence type="ECO:0000313" key="1">
    <source>
        <dbReference type="EMBL" id="ORC30236.1"/>
    </source>
</evidence>
<dbReference type="STRING" id="1963862.B4O97_18470"/>
<evidence type="ECO:0000313" key="2">
    <source>
        <dbReference type="Proteomes" id="UP000192343"/>
    </source>
</evidence>
<protein>
    <recommendedName>
        <fullName evidence="3">Acetamidase</fullName>
    </recommendedName>
</protein>
<dbReference type="EMBL" id="MWQY01000035">
    <property type="protein sequence ID" value="ORC30236.1"/>
    <property type="molecule type" value="Genomic_DNA"/>
</dbReference>
<dbReference type="Pfam" id="PF03069">
    <property type="entry name" value="FmdA_AmdA"/>
    <property type="match status" value="2"/>
</dbReference>
<organism evidence="1 2">
    <name type="scientific">Marispirochaeta aestuarii</name>
    <dbReference type="NCBI Taxonomy" id="1963862"/>
    <lineage>
        <taxon>Bacteria</taxon>
        <taxon>Pseudomonadati</taxon>
        <taxon>Spirochaetota</taxon>
        <taxon>Spirochaetia</taxon>
        <taxon>Spirochaetales</taxon>
        <taxon>Spirochaetaceae</taxon>
        <taxon>Marispirochaeta</taxon>
    </lineage>
</organism>
<dbReference type="GO" id="GO:0016811">
    <property type="term" value="F:hydrolase activity, acting on carbon-nitrogen (but not peptide) bonds, in linear amides"/>
    <property type="evidence" value="ECO:0007669"/>
    <property type="project" value="InterPro"/>
</dbReference>
<evidence type="ECO:0008006" key="3">
    <source>
        <dbReference type="Google" id="ProtNLM"/>
    </source>
</evidence>
<dbReference type="Gene3D" id="3.10.28.20">
    <property type="entry name" value="Acetamidase/Formamidase-like domains"/>
    <property type="match status" value="1"/>
</dbReference>
<reference evidence="1 2" key="1">
    <citation type="submission" date="2017-03" db="EMBL/GenBank/DDBJ databases">
        <title>Draft Genome sequence of Marispirochaeta sp. strain JC444.</title>
        <authorList>
            <person name="Shivani Y."/>
            <person name="Subhash Y."/>
            <person name="Sasikala C."/>
            <person name="Ramana C."/>
        </authorList>
    </citation>
    <scope>NUCLEOTIDE SEQUENCE [LARGE SCALE GENOMIC DNA]</scope>
    <source>
        <strain evidence="1 2">JC444</strain>
    </source>
</reference>
<gene>
    <name evidence="1" type="ORF">B4O97_18470</name>
</gene>
<dbReference type="Proteomes" id="UP000192343">
    <property type="component" value="Unassembled WGS sequence"/>
</dbReference>
<dbReference type="InterPro" id="IPR004304">
    <property type="entry name" value="FmdA_AmdA"/>
</dbReference>
<proteinExistence type="predicted"/>
<dbReference type="SUPFAM" id="SSF141130">
    <property type="entry name" value="Acetamidase/Formamidase-like"/>
    <property type="match status" value="1"/>
</dbReference>
<accession>A0A1Y1RT08</accession>
<name>A0A1Y1RT08_9SPIO</name>
<dbReference type="PANTHER" id="PTHR31891:SF1">
    <property type="entry name" value="FORMAMIDASE C869.04-RELATED"/>
    <property type="match status" value="1"/>
</dbReference>
<dbReference type="RefSeq" id="WP_083053000.1">
    <property type="nucleotide sequence ID" value="NZ_MWQY01000035.1"/>
</dbReference>
<comment type="caution">
    <text evidence="1">The sequence shown here is derived from an EMBL/GenBank/DDBJ whole genome shotgun (WGS) entry which is preliminary data.</text>
</comment>
<dbReference type="Gene3D" id="2.60.120.580">
    <property type="entry name" value="Acetamidase/Formamidase-like domains"/>
    <property type="match status" value="2"/>
</dbReference>
<keyword evidence="2" id="KW-1185">Reference proteome</keyword>
<sequence length="312" mass="34394">MDHFSDRMIRHHFLSREEKNIHTRWNRDIPPVLNIKSGDLISMETRDASDGAFTPDSTAADIAARDTGRIHPLTGPVFVEGAGPGDVLKVDILEYELGDWGWSVSGPGKGLLPELLERDYFKAWRYDKESGYAWFNEHVRVKLAPFCGVLGTAPAERGEFRTGPPGKHGGNMDIRYLTAGTSLYLPVWVEGALFSAGDGHAAQGDGEVGISAIETELTVTLRISVVHGESIEEPRYETDHYYATTGIGTTILEAAQKATGYMIDYVCSRYGLEKEEAYVICTAALDLKICETVDLPNYLVAAHLPKEIFLSI</sequence>
<dbReference type="PANTHER" id="PTHR31891">
    <property type="entry name" value="FORMAMIDASE C869.04-RELATED"/>
    <property type="match status" value="1"/>
</dbReference>
<dbReference type="AlphaFoldDB" id="A0A1Y1RT08"/>